<evidence type="ECO:0000256" key="3">
    <source>
        <dbReference type="ARBA" id="ARBA00022729"/>
    </source>
</evidence>
<dbReference type="OrthoDB" id="9796817at2"/>
<keyword evidence="3" id="KW-0732">Signal</keyword>
<evidence type="ECO:0000259" key="4">
    <source>
        <dbReference type="Pfam" id="PF00496"/>
    </source>
</evidence>
<dbReference type="InterPro" id="IPR030678">
    <property type="entry name" value="Peptide/Ni-bd"/>
</dbReference>
<keyword evidence="2" id="KW-0813">Transport</keyword>
<comment type="similarity">
    <text evidence="1">Belongs to the bacterial solute-binding protein 5 family.</text>
</comment>
<reference evidence="6" key="1">
    <citation type="submission" date="2017-08" db="EMBL/GenBank/DDBJ databases">
        <authorList>
            <person name="Varghese N."/>
            <person name="Submissions S."/>
        </authorList>
    </citation>
    <scope>NUCLEOTIDE SEQUENCE [LARGE SCALE GENOMIC DNA]</scope>
    <source>
        <strain evidence="6">JC23</strain>
    </source>
</reference>
<dbReference type="PIRSF" id="PIRSF002741">
    <property type="entry name" value="MppA"/>
    <property type="match status" value="1"/>
</dbReference>
<gene>
    <name evidence="5" type="ORF">SAMN05877842_107119</name>
</gene>
<dbReference type="InterPro" id="IPR039424">
    <property type="entry name" value="SBP_5"/>
</dbReference>
<dbReference type="PROSITE" id="PS51257">
    <property type="entry name" value="PROKAR_LIPOPROTEIN"/>
    <property type="match status" value="1"/>
</dbReference>
<evidence type="ECO:0000313" key="6">
    <source>
        <dbReference type="Proteomes" id="UP000219252"/>
    </source>
</evidence>
<dbReference type="RefSeq" id="WP_097149710.1">
    <property type="nucleotide sequence ID" value="NZ_OBQC01000007.1"/>
</dbReference>
<feature type="domain" description="Solute-binding protein family 5" evidence="4">
    <location>
        <begin position="75"/>
        <end position="428"/>
    </location>
</feature>
<dbReference type="EMBL" id="OBQC01000007">
    <property type="protein sequence ID" value="SOC40183.1"/>
    <property type="molecule type" value="Genomic_DNA"/>
</dbReference>
<organism evidence="5 6">
    <name type="scientific">Ureibacillus acetophenoni</name>
    <dbReference type="NCBI Taxonomy" id="614649"/>
    <lineage>
        <taxon>Bacteria</taxon>
        <taxon>Bacillati</taxon>
        <taxon>Bacillota</taxon>
        <taxon>Bacilli</taxon>
        <taxon>Bacillales</taxon>
        <taxon>Caryophanaceae</taxon>
        <taxon>Ureibacillus</taxon>
    </lineage>
</organism>
<dbReference type="PANTHER" id="PTHR30290:SF9">
    <property type="entry name" value="OLIGOPEPTIDE-BINDING PROTEIN APPA"/>
    <property type="match status" value="1"/>
</dbReference>
<evidence type="ECO:0000256" key="2">
    <source>
        <dbReference type="ARBA" id="ARBA00022448"/>
    </source>
</evidence>
<dbReference type="GO" id="GO:0015833">
    <property type="term" value="P:peptide transport"/>
    <property type="evidence" value="ECO:0007669"/>
    <property type="project" value="TreeGrafter"/>
</dbReference>
<dbReference type="Gene3D" id="3.90.76.10">
    <property type="entry name" value="Dipeptide-binding Protein, Domain 1"/>
    <property type="match status" value="1"/>
</dbReference>
<dbReference type="Pfam" id="PF00496">
    <property type="entry name" value="SBP_bac_5"/>
    <property type="match status" value="1"/>
</dbReference>
<accession>A0A285UEJ3</accession>
<dbReference type="Proteomes" id="UP000219252">
    <property type="component" value="Unassembled WGS sequence"/>
</dbReference>
<dbReference type="GO" id="GO:0042597">
    <property type="term" value="C:periplasmic space"/>
    <property type="evidence" value="ECO:0007669"/>
    <property type="project" value="UniProtKB-ARBA"/>
</dbReference>
<name>A0A285UEJ3_9BACL</name>
<dbReference type="GO" id="GO:0043190">
    <property type="term" value="C:ATP-binding cassette (ABC) transporter complex"/>
    <property type="evidence" value="ECO:0007669"/>
    <property type="project" value="InterPro"/>
</dbReference>
<dbReference type="PANTHER" id="PTHR30290">
    <property type="entry name" value="PERIPLASMIC BINDING COMPONENT OF ABC TRANSPORTER"/>
    <property type="match status" value="1"/>
</dbReference>
<sequence>MKISKKLFWITIGVLTLILVGCGSNNSGVTADEKVLTIGRGEDIITFDPHNHTQTNTKALTVNIYNSLVRDNDGEIEPIIAESWEIIEPDLWEFKLHENITFHNGDKLTAEDVKFSLERIALDETLLGHDFSKIQEVIVVDEYKVQIKTDGPAPSLLQLLTMPGGDILPKKYIEENGIDHFIQNPIGSGPYKFVEWKKDDRVVLEKNPDYFLYEPKWDKLVFRVIPESSTRLGELLTGGVDMITNVPPSDWERIKNNDETELVQGPVPRVFQLVTRMTEGTVTADPRVREAIELAIDSEAITKNILMGAATPTRTQTTPTFFGANKDLHGKNLYDPERAKQLLKEAGYENGVEINIGVPNGRYIMDKEIGEAIQAMLTEVGFKVNMELLESSRWNDKYRAKSFDELYVLAYSNAIDAGYSLSLNLSERAKGETDFNNAEFDELLEAASVNMDPVEREKQYQRAQEILAEERPRIFLFQYDQTLAISDTLLFTPRLDESLYADEIILK</sequence>
<dbReference type="CDD" id="cd08498">
    <property type="entry name" value="PBP2_NikA_DppA_OppA_like_2"/>
    <property type="match status" value="1"/>
</dbReference>
<dbReference type="Gene3D" id="3.40.190.10">
    <property type="entry name" value="Periplasmic binding protein-like II"/>
    <property type="match status" value="1"/>
</dbReference>
<keyword evidence="6" id="KW-1185">Reference proteome</keyword>
<evidence type="ECO:0000313" key="5">
    <source>
        <dbReference type="EMBL" id="SOC40183.1"/>
    </source>
</evidence>
<protein>
    <submittedName>
        <fullName evidence="5">Peptide/nickel transport system substrate-binding protein</fullName>
    </submittedName>
</protein>
<dbReference type="InterPro" id="IPR000914">
    <property type="entry name" value="SBP_5_dom"/>
</dbReference>
<dbReference type="Gene3D" id="3.10.105.10">
    <property type="entry name" value="Dipeptide-binding Protein, Domain 3"/>
    <property type="match status" value="1"/>
</dbReference>
<dbReference type="AlphaFoldDB" id="A0A285UEJ3"/>
<evidence type="ECO:0000256" key="1">
    <source>
        <dbReference type="ARBA" id="ARBA00005695"/>
    </source>
</evidence>
<dbReference type="SUPFAM" id="SSF53850">
    <property type="entry name" value="Periplasmic binding protein-like II"/>
    <property type="match status" value="1"/>
</dbReference>
<dbReference type="GO" id="GO:1904680">
    <property type="term" value="F:peptide transmembrane transporter activity"/>
    <property type="evidence" value="ECO:0007669"/>
    <property type="project" value="TreeGrafter"/>
</dbReference>
<proteinExistence type="inferred from homology"/>